<protein>
    <submittedName>
        <fullName evidence="4">T9SS type A sorting domain-containing protein</fullName>
    </submittedName>
</protein>
<evidence type="ECO:0000313" key="4">
    <source>
        <dbReference type="EMBL" id="MEC3876041.1"/>
    </source>
</evidence>
<organism evidence="4 5">
    <name type="scientific">Chryseobacterium salviniae</name>
    <dbReference type="NCBI Taxonomy" id="3101750"/>
    <lineage>
        <taxon>Bacteria</taxon>
        <taxon>Pseudomonadati</taxon>
        <taxon>Bacteroidota</taxon>
        <taxon>Flavobacteriia</taxon>
        <taxon>Flavobacteriales</taxon>
        <taxon>Weeksellaceae</taxon>
        <taxon>Chryseobacterium group</taxon>
        <taxon>Chryseobacterium</taxon>
    </lineage>
</organism>
<dbReference type="NCBIfam" id="TIGR04183">
    <property type="entry name" value="Por_Secre_tail"/>
    <property type="match status" value="1"/>
</dbReference>
<reference evidence="4 5" key="1">
    <citation type="submission" date="2024-01" db="EMBL/GenBank/DDBJ databases">
        <title>Chryseobacterium sp. T9W2-O.</title>
        <authorList>
            <person name="Maltman C."/>
        </authorList>
    </citation>
    <scope>NUCLEOTIDE SEQUENCE [LARGE SCALE GENOMIC DNA]</scope>
    <source>
        <strain evidence="4 5">T9W2-O</strain>
    </source>
</reference>
<evidence type="ECO:0000259" key="3">
    <source>
        <dbReference type="Pfam" id="PF18962"/>
    </source>
</evidence>
<dbReference type="RefSeq" id="WP_326320835.1">
    <property type="nucleotide sequence ID" value="NZ_JAYLAA010000037.1"/>
</dbReference>
<dbReference type="Proteomes" id="UP001348397">
    <property type="component" value="Unassembled WGS sequence"/>
</dbReference>
<comment type="caution">
    <text evidence="4">The sequence shown here is derived from an EMBL/GenBank/DDBJ whole genome shotgun (WGS) entry which is preliminary data.</text>
</comment>
<feature type="chain" id="PRO_5045647910" evidence="2">
    <location>
        <begin position="23"/>
        <end position="134"/>
    </location>
</feature>
<gene>
    <name evidence="4" type="ORF">SOP96_09990</name>
</gene>
<name>A0ABU6HTL1_9FLAO</name>
<proteinExistence type="predicted"/>
<keyword evidence="1 2" id="KW-0732">Signal</keyword>
<evidence type="ECO:0000313" key="5">
    <source>
        <dbReference type="Proteomes" id="UP001348397"/>
    </source>
</evidence>
<evidence type="ECO:0000256" key="1">
    <source>
        <dbReference type="ARBA" id="ARBA00022729"/>
    </source>
</evidence>
<feature type="domain" description="Secretion system C-terminal sorting" evidence="3">
    <location>
        <begin position="61"/>
        <end position="132"/>
    </location>
</feature>
<dbReference type="Pfam" id="PF18962">
    <property type="entry name" value="Por_Secre_tail"/>
    <property type="match status" value="1"/>
</dbReference>
<sequence>MRKKLYSFGIVLFSGIIPLSFAQSQSVYTIQEMSEESENLDINTYRLYPEKKSGDELAVVLYPNPVDDLLNVRISRSKGDKISYNLVDISGKLVASKIEDTSNFSINMVNLISGVYLLVIQDETSKKTFKVIKK</sequence>
<evidence type="ECO:0000256" key="2">
    <source>
        <dbReference type="SAM" id="SignalP"/>
    </source>
</evidence>
<accession>A0ABU6HTL1</accession>
<keyword evidence="5" id="KW-1185">Reference proteome</keyword>
<feature type="signal peptide" evidence="2">
    <location>
        <begin position="1"/>
        <end position="22"/>
    </location>
</feature>
<dbReference type="EMBL" id="JAYLAA010000037">
    <property type="protein sequence ID" value="MEC3876041.1"/>
    <property type="molecule type" value="Genomic_DNA"/>
</dbReference>
<dbReference type="InterPro" id="IPR026444">
    <property type="entry name" value="Secre_tail"/>
</dbReference>